<name>A0A9D1T270_9BACT</name>
<dbReference type="GO" id="GO:0016787">
    <property type="term" value="F:hydrolase activity"/>
    <property type="evidence" value="ECO:0007669"/>
    <property type="project" value="UniProtKB-KW"/>
</dbReference>
<dbReference type="EMBL" id="DVOR01000065">
    <property type="protein sequence ID" value="HIV08892.1"/>
    <property type="molecule type" value="Genomic_DNA"/>
</dbReference>
<gene>
    <name evidence="1" type="ORF">IAC79_02095</name>
</gene>
<sequence length="29" mass="3256">RAAHEAFLRAIRYLQRDALVTTADLESAP</sequence>
<protein>
    <submittedName>
        <fullName evidence="1">Cysteine hydrolase</fullName>
    </submittedName>
</protein>
<dbReference type="Proteomes" id="UP000886845">
    <property type="component" value="Unassembled WGS sequence"/>
</dbReference>
<organism evidence="1 2">
    <name type="scientific">Candidatus Spyradenecus faecavium</name>
    <dbReference type="NCBI Taxonomy" id="2840947"/>
    <lineage>
        <taxon>Bacteria</taxon>
        <taxon>Pseudomonadati</taxon>
        <taxon>Lentisphaerota</taxon>
        <taxon>Lentisphaeria</taxon>
        <taxon>Lentisphaerales</taxon>
        <taxon>Lentisphaeraceae</taxon>
        <taxon>Lentisphaeraceae incertae sedis</taxon>
        <taxon>Candidatus Spyradenecus</taxon>
    </lineage>
</organism>
<proteinExistence type="predicted"/>
<reference evidence="1" key="2">
    <citation type="journal article" date="2021" name="PeerJ">
        <title>Extensive microbial diversity within the chicken gut microbiome revealed by metagenomics and culture.</title>
        <authorList>
            <person name="Gilroy R."/>
            <person name="Ravi A."/>
            <person name="Getino M."/>
            <person name="Pursley I."/>
            <person name="Horton D.L."/>
            <person name="Alikhan N.F."/>
            <person name="Baker D."/>
            <person name="Gharbi K."/>
            <person name="Hall N."/>
            <person name="Watson M."/>
            <person name="Adriaenssens E.M."/>
            <person name="Foster-Nyarko E."/>
            <person name="Jarju S."/>
            <person name="Secka A."/>
            <person name="Antonio M."/>
            <person name="Oren A."/>
            <person name="Chaudhuri R.R."/>
            <person name="La Ragione R."/>
            <person name="Hildebrand F."/>
            <person name="Pallen M.J."/>
        </authorList>
    </citation>
    <scope>NUCLEOTIDE SEQUENCE</scope>
    <source>
        <strain evidence="1">35461</strain>
    </source>
</reference>
<reference evidence="1" key="1">
    <citation type="submission" date="2020-10" db="EMBL/GenBank/DDBJ databases">
        <authorList>
            <person name="Gilroy R."/>
        </authorList>
    </citation>
    <scope>NUCLEOTIDE SEQUENCE</scope>
    <source>
        <strain evidence="1">35461</strain>
    </source>
</reference>
<dbReference type="AlphaFoldDB" id="A0A9D1T270"/>
<evidence type="ECO:0000313" key="1">
    <source>
        <dbReference type="EMBL" id="HIV08892.1"/>
    </source>
</evidence>
<accession>A0A9D1T270</accession>
<feature type="non-terminal residue" evidence="1">
    <location>
        <position position="1"/>
    </location>
</feature>
<evidence type="ECO:0000313" key="2">
    <source>
        <dbReference type="Proteomes" id="UP000886845"/>
    </source>
</evidence>
<comment type="caution">
    <text evidence="1">The sequence shown here is derived from an EMBL/GenBank/DDBJ whole genome shotgun (WGS) entry which is preliminary data.</text>
</comment>
<keyword evidence="1" id="KW-0378">Hydrolase</keyword>